<comment type="similarity">
    <text evidence="1">Belongs to the GroES chaperonin family.</text>
</comment>
<dbReference type="Pfam" id="PF00166">
    <property type="entry name" value="Cpn10"/>
    <property type="match status" value="1"/>
</dbReference>
<organism evidence="3">
    <name type="scientific">uncultured Caudovirales phage</name>
    <dbReference type="NCBI Taxonomy" id="2100421"/>
    <lineage>
        <taxon>Viruses</taxon>
        <taxon>Duplodnaviria</taxon>
        <taxon>Heunggongvirae</taxon>
        <taxon>Uroviricota</taxon>
        <taxon>Caudoviricetes</taxon>
        <taxon>Peduoviridae</taxon>
        <taxon>Maltschvirus</taxon>
        <taxon>Maltschvirus maltsch</taxon>
    </lineage>
</organism>
<dbReference type="GO" id="GO:0051082">
    <property type="term" value="F:unfolded protein binding"/>
    <property type="evidence" value="ECO:0007669"/>
    <property type="project" value="TreeGrafter"/>
</dbReference>
<evidence type="ECO:0000256" key="2">
    <source>
        <dbReference type="ARBA" id="ARBA00023186"/>
    </source>
</evidence>
<sequence>MYNDFTPSNDNILVKINKPQEKTSGGIYLSAPVDNIPSGVVIEYSVKLMNQDDFTIKHGDTVLFKKFMGTVLDEEYIVLRYEDILGYFNKYSKSAIQEQSDSELKSIDEEMKKRGF</sequence>
<dbReference type="InterPro" id="IPR011032">
    <property type="entry name" value="GroES-like_sf"/>
</dbReference>
<dbReference type="PANTHER" id="PTHR10772">
    <property type="entry name" value="10 KDA HEAT SHOCK PROTEIN"/>
    <property type="match status" value="1"/>
</dbReference>
<dbReference type="CDD" id="cd00320">
    <property type="entry name" value="cpn10"/>
    <property type="match status" value="1"/>
</dbReference>
<dbReference type="GO" id="GO:0044183">
    <property type="term" value="F:protein folding chaperone"/>
    <property type="evidence" value="ECO:0007669"/>
    <property type="project" value="InterPro"/>
</dbReference>
<dbReference type="GO" id="GO:0005524">
    <property type="term" value="F:ATP binding"/>
    <property type="evidence" value="ECO:0007669"/>
    <property type="project" value="InterPro"/>
</dbReference>
<dbReference type="GO" id="GO:0046872">
    <property type="term" value="F:metal ion binding"/>
    <property type="evidence" value="ECO:0007669"/>
    <property type="project" value="TreeGrafter"/>
</dbReference>
<dbReference type="GO" id="GO:0051087">
    <property type="term" value="F:protein-folding chaperone binding"/>
    <property type="evidence" value="ECO:0007669"/>
    <property type="project" value="TreeGrafter"/>
</dbReference>
<evidence type="ECO:0000256" key="1">
    <source>
        <dbReference type="ARBA" id="ARBA00006975"/>
    </source>
</evidence>
<evidence type="ECO:0000313" key="3">
    <source>
        <dbReference type="EMBL" id="CAB4121168.1"/>
    </source>
</evidence>
<accession>A0A6J5KGQ5</accession>
<dbReference type="PANTHER" id="PTHR10772:SF63">
    <property type="entry name" value="20 KDA CHAPERONIN, CHLOROPLASTIC"/>
    <property type="match status" value="1"/>
</dbReference>
<gene>
    <name evidence="3" type="ORF">UFOVP9_18</name>
</gene>
<keyword evidence="2" id="KW-0143">Chaperone</keyword>
<reference evidence="3" key="1">
    <citation type="submission" date="2020-04" db="EMBL/GenBank/DDBJ databases">
        <authorList>
            <person name="Chiriac C."/>
            <person name="Salcher M."/>
            <person name="Ghai R."/>
            <person name="Kavagutti S V."/>
        </authorList>
    </citation>
    <scope>NUCLEOTIDE SEQUENCE</scope>
</reference>
<dbReference type="InterPro" id="IPR020818">
    <property type="entry name" value="Chaperonin_GroES"/>
</dbReference>
<dbReference type="SUPFAM" id="SSF50129">
    <property type="entry name" value="GroES-like"/>
    <property type="match status" value="1"/>
</dbReference>
<dbReference type="SMART" id="SM00883">
    <property type="entry name" value="Cpn10"/>
    <property type="match status" value="1"/>
</dbReference>
<dbReference type="EMBL" id="LR796140">
    <property type="protein sequence ID" value="CAB4121168.1"/>
    <property type="molecule type" value="Genomic_DNA"/>
</dbReference>
<proteinExistence type="inferred from homology"/>
<protein>
    <submittedName>
        <fullName evidence="3">GroS Co-chaperonin GroES (HSP10)</fullName>
    </submittedName>
</protein>
<dbReference type="Gene3D" id="2.30.33.40">
    <property type="entry name" value="GroES chaperonin"/>
    <property type="match status" value="1"/>
</dbReference>
<name>A0A6J5KGQ5_9CAUD</name>
<dbReference type="InterPro" id="IPR037124">
    <property type="entry name" value="Chaperonin_GroES_sf"/>
</dbReference>